<keyword evidence="3" id="KW-1185">Reference proteome</keyword>
<dbReference type="InterPro" id="IPR001810">
    <property type="entry name" value="F-box_dom"/>
</dbReference>
<reference evidence="2" key="2">
    <citation type="submission" date="2017-10" db="EMBL/GenBank/DDBJ databases">
        <title>Ladona fulva Genome sequencing and assembly.</title>
        <authorList>
            <person name="Murali S."/>
            <person name="Richards S."/>
            <person name="Bandaranaike D."/>
            <person name="Bellair M."/>
            <person name="Blankenburg K."/>
            <person name="Chao H."/>
            <person name="Dinh H."/>
            <person name="Doddapaneni H."/>
            <person name="Dugan-Rocha S."/>
            <person name="Elkadiri S."/>
            <person name="Gnanaolivu R."/>
            <person name="Hernandez B."/>
            <person name="Skinner E."/>
            <person name="Javaid M."/>
            <person name="Lee S."/>
            <person name="Li M."/>
            <person name="Ming W."/>
            <person name="Munidasa M."/>
            <person name="Muniz J."/>
            <person name="Nguyen L."/>
            <person name="Hughes D."/>
            <person name="Osuji N."/>
            <person name="Pu L.-L."/>
            <person name="Puazo M."/>
            <person name="Qu C."/>
            <person name="Quiroz J."/>
            <person name="Raj R."/>
            <person name="Weissenberger G."/>
            <person name="Xin Y."/>
            <person name="Zou X."/>
            <person name="Han Y."/>
            <person name="Worley K."/>
            <person name="Muzny D."/>
            <person name="Gibbs R."/>
        </authorList>
    </citation>
    <scope>NUCLEOTIDE SEQUENCE</scope>
    <source>
        <strain evidence="2">Sampled in the wild</strain>
    </source>
</reference>
<evidence type="ECO:0000313" key="2">
    <source>
        <dbReference type="EMBL" id="KAG8227935.1"/>
    </source>
</evidence>
<proteinExistence type="predicted"/>
<dbReference type="PROSITE" id="PS50181">
    <property type="entry name" value="FBOX"/>
    <property type="match status" value="1"/>
</dbReference>
<dbReference type="Gene3D" id="1.20.1280.50">
    <property type="match status" value="1"/>
</dbReference>
<dbReference type="EMBL" id="KZ308349">
    <property type="protein sequence ID" value="KAG8227935.1"/>
    <property type="molecule type" value="Genomic_DNA"/>
</dbReference>
<sequence length="307" mass="34953">MRGTKMACSSLTDNSVRSGKLRFTEQYADKVLDFSSHYGSEGSVSYTAYNLTGKPSKYPDYGDFPQTFVMRTYGHWWDEAPSGTKEFMPQTLGKINGRDFVDLCFEEAVYPWKVSVFETYNPGSVVRIWALSTEGSWHVLWEGEPQLIGHTPRIFSPIEKAFNFTTRVIKLELDQSKHDYYPEIDAVLLVGTLEPVNDSREPDGLGTPLLNQILSLNMNKIPQVDVTSTLSTFLQEEYPKLLKDAEESLKHSLAILPSGPFENLPHETMLKIFGYLDVKSLCRCAQVNRYFHDASEDPFLYTEINLK</sequence>
<evidence type="ECO:0000313" key="3">
    <source>
        <dbReference type="Proteomes" id="UP000792457"/>
    </source>
</evidence>
<feature type="domain" description="F-box" evidence="1">
    <location>
        <begin position="258"/>
        <end position="304"/>
    </location>
</feature>
<feature type="non-terminal residue" evidence="2">
    <location>
        <position position="1"/>
    </location>
</feature>
<gene>
    <name evidence="2" type="ORF">J437_LFUL008747</name>
</gene>
<name>A0A8K0K420_LADFU</name>
<comment type="caution">
    <text evidence="2">The sequence shown here is derived from an EMBL/GenBank/DDBJ whole genome shotgun (WGS) entry which is preliminary data.</text>
</comment>
<dbReference type="SMART" id="SM00256">
    <property type="entry name" value="FBOX"/>
    <property type="match status" value="1"/>
</dbReference>
<dbReference type="Pfam" id="PF12937">
    <property type="entry name" value="F-box-like"/>
    <property type="match status" value="1"/>
</dbReference>
<dbReference type="OrthoDB" id="2153609at2759"/>
<dbReference type="SUPFAM" id="SSF81383">
    <property type="entry name" value="F-box domain"/>
    <property type="match status" value="1"/>
</dbReference>
<accession>A0A8K0K420</accession>
<dbReference type="AlphaFoldDB" id="A0A8K0K420"/>
<reference evidence="2" key="1">
    <citation type="submission" date="2013-04" db="EMBL/GenBank/DDBJ databases">
        <authorList>
            <person name="Qu J."/>
            <person name="Murali S.C."/>
            <person name="Bandaranaike D."/>
            <person name="Bellair M."/>
            <person name="Blankenburg K."/>
            <person name="Chao H."/>
            <person name="Dinh H."/>
            <person name="Doddapaneni H."/>
            <person name="Downs B."/>
            <person name="Dugan-Rocha S."/>
            <person name="Elkadiri S."/>
            <person name="Gnanaolivu R.D."/>
            <person name="Hernandez B."/>
            <person name="Javaid M."/>
            <person name="Jayaseelan J.C."/>
            <person name="Lee S."/>
            <person name="Li M."/>
            <person name="Ming W."/>
            <person name="Munidasa M."/>
            <person name="Muniz J."/>
            <person name="Nguyen L."/>
            <person name="Ongeri F."/>
            <person name="Osuji N."/>
            <person name="Pu L.-L."/>
            <person name="Puazo M."/>
            <person name="Qu C."/>
            <person name="Quiroz J."/>
            <person name="Raj R."/>
            <person name="Weissenberger G."/>
            <person name="Xin Y."/>
            <person name="Zou X."/>
            <person name="Han Y."/>
            <person name="Richards S."/>
            <person name="Worley K."/>
            <person name="Muzny D."/>
            <person name="Gibbs R."/>
        </authorList>
    </citation>
    <scope>NUCLEOTIDE SEQUENCE</scope>
    <source>
        <strain evidence="2">Sampled in the wild</strain>
    </source>
</reference>
<protein>
    <recommendedName>
        <fullName evidence="1">F-box domain-containing protein</fullName>
    </recommendedName>
</protein>
<organism evidence="2 3">
    <name type="scientific">Ladona fulva</name>
    <name type="common">Scarce chaser dragonfly</name>
    <name type="synonym">Libellula fulva</name>
    <dbReference type="NCBI Taxonomy" id="123851"/>
    <lineage>
        <taxon>Eukaryota</taxon>
        <taxon>Metazoa</taxon>
        <taxon>Ecdysozoa</taxon>
        <taxon>Arthropoda</taxon>
        <taxon>Hexapoda</taxon>
        <taxon>Insecta</taxon>
        <taxon>Pterygota</taxon>
        <taxon>Palaeoptera</taxon>
        <taxon>Odonata</taxon>
        <taxon>Epiprocta</taxon>
        <taxon>Anisoptera</taxon>
        <taxon>Libelluloidea</taxon>
        <taxon>Libellulidae</taxon>
        <taxon>Ladona</taxon>
    </lineage>
</organism>
<dbReference type="Proteomes" id="UP000792457">
    <property type="component" value="Unassembled WGS sequence"/>
</dbReference>
<evidence type="ECO:0000259" key="1">
    <source>
        <dbReference type="PROSITE" id="PS50181"/>
    </source>
</evidence>
<dbReference type="InterPro" id="IPR036047">
    <property type="entry name" value="F-box-like_dom_sf"/>
</dbReference>
<dbReference type="CDD" id="cd22117">
    <property type="entry name" value="F-box_FBXL4"/>
    <property type="match status" value="1"/>
</dbReference>